<protein>
    <submittedName>
        <fullName evidence="2">Uncharacterized protein</fullName>
    </submittedName>
</protein>
<sequence>MMCSRFNLILAHTMSAVSRPLFFQKMPHQHGRHNLCLNAASLVRYRSSSRATNCFGAPQIHSLQHRHFHASLHTLKNPIQSTPPPKRDDTHSEGGVPGTSTDSDPTIDPERIQRRQREVNEREDALEHDVYEEEHPYKRSHTPSPYKFEYFKETLYPQGDPEKILEWFRECHRIGRLRCVEKALNLVSQETKAMLAQSAPSWYAKILVRQSRFKEMVEMYESMGTPQMPNPIDDQYIKAAYLESLVYCAQEDKAMNLLDEYVKDCQKMVQKIVLLSTTVTALSRAGQGVKANNLRKRFDFPISNKSHLHLIRALIEQAQMDLAFIHYTLIESVILSTVDTDRFIYSNWWLHEFREAFMKKGGSDLRRRVKSLPRLPPKEAEDRNYKNVLFGTL</sequence>
<dbReference type="EMBL" id="HBGD01009894">
    <property type="protein sequence ID" value="CAD9084881.1"/>
    <property type="molecule type" value="Transcribed_RNA"/>
</dbReference>
<dbReference type="AlphaFoldDB" id="A0A7S1KTJ3"/>
<proteinExistence type="predicted"/>
<evidence type="ECO:0000256" key="1">
    <source>
        <dbReference type="SAM" id="MobiDB-lite"/>
    </source>
</evidence>
<feature type="compositionally biased region" description="Basic and acidic residues" evidence="1">
    <location>
        <begin position="108"/>
        <end position="137"/>
    </location>
</feature>
<accession>A0A7S1KTJ3</accession>
<name>A0A7S1KTJ3_9EUKA</name>
<gene>
    <name evidence="2" type="ORF">PCOS0759_LOCUS8135</name>
</gene>
<reference evidence="2" key="1">
    <citation type="submission" date="2021-01" db="EMBL/GenBank/DDBJ databases">
        <authorList>
            <person name="Corre E."/>
            <person name="Pelletier E."/>
            <person name="Niang G."/>
            <person name="Scheremetjew M."/>
            <person name="Finn R."/>
            <person name="Kale V."/>
            <person name="Holt S."/>
            <person name="Cochrane G."/>
            <person name="Meng A."/>
            <person name="Brown T."/>
            <person name="Cohen L."/>
        </authorList>
    </citation>
    <scope>NUCLEOTIDE SEQUENCE</scope>
    <source>
        <strain evidence="2">WS</strain>
    </source>
</reference>
<organism evidence="2">
    <name type="scientific">Percolomonas cosmopolitus</name>
    <dbReference type="NCBI Taxonomy" id="63605"/>
    <lineage>
        <taxon>Eukaryota</taxon>
        <taxon>Discoba</taxon>
        <taxon>Heterolobosea</taxon>
        <taxon>Tetramitia</taxon>
        <taxon>Eutetramitia</taxon>
        <taxon>Percolomonadidae</taxon>
        <taxon>Percolomonas</taxon>
    </lineage>
</organism>
<evidence type="ECO:0000313" key="2">
    <source>
        <dbReference type="EMBL" id="CAD9084881.1"/>
    </source>
</evidence>
<feature type="region of interest" description="Disordered" evidence="1">
    <location>
        <begin position="76"/>
        <end position="141"/>
    </location>
</feature>